<dbReference type="PIRSF" id="PIRSF002741">
    <property type="entry name" value="MppA"/>
    <property type="match status" value="1"/>
</dbReference>
<evidence type="ECO:0000256" key="1">
    <source>
        <dbReference type="ARBA" id="ARBA00005695"/>
    </source>
</evidence>
<evidence type="ECO:0000256" key="3">
    <source>
        <dbReference type="ARBA" id="ARBA00022729"/>
    </source>
</evidence>
<dbReference type="CDD" id="cd00995">
    <property type="entry name" value="PBP2_NikA_DppA_OppA_like"/>
    <property type="match status" value="1"/>
</dbReference>
<proteinExistence type="inferred from homology"/>
<dbReference type="InterPro" id="IPR000914">
    <property type="entry name" value="SBP_5_dom"/>
</dbReference>
<dbReference type="PANTHER" id="PTHR30290">
    <property type="entry name" value="PERIPLASMIC BINDING COMPONENT OF ABC TRANSPORTER"/>
    <property type="match status" value="1"/>
</dbReference>
<dbReference type="SUPFAM" id="SSF53850">
    <property type="entry name" value="Periplasmic binding protein-like II"/>
    <property type="match status" value="1"/>
</dbReference>
<evidence type="ECO:0000256" key="4">
    <source>
        <dbReference type="SAM" id="MobiDB-lite"/>
    </source>
</evidence>
<keyword evidence="7" id="KW-1185">Reference proteome</keyword>
<dbReference type="Gene3D" id="3.40.190.10">
    <property type="entry name" value="Periplasmic binding protein-like II"/>
    <property type="match status" value="1"/>
</dbReference>
<keyword evidence="3" id="KW-0732">Signal</keyword>
<dbReference type="PANTHER" id="PTHR30290:SF9">
    <property type="entry name" value="OLIGOPEPTIDE-BINDING PROTEIN APPA"/>
    <property type="match status" value="1"/>
</dbReference>
<reference evidence="6 7" key="1">
    <citation type="journal article" date="2019" name="Int. J. Syst. Evol. Microbiol.">
        <title>The Global Catalogue of Microorganisms (GCM) 10K type strain sequencing project: providing services to taxonomists for standard genome sequencing and annotation.</title>
        <authorList>
            <consortium name="The Broad Institute Genomics Platform"/>
            <consortium name="The Broad Institute Genome Sequencing Center for Infectious Disease"/>
            <person name="Wu L."/>
            <person name="Ma J."/>
        </authorList>
    </citation>
    <scope>NUCLEOTIDE SEQUENCE [LARGE SCALE GENOMIC DNA]</scope>
    <source>
        <strain evidence="6 7">CGMCC 1.3239</strain>
    </source>
</reference>
<evidence type="ECO:0000256" key="2">
    <source>
        <dbReference type="ARBA" id="ARBA00022448"/>
    </source>
</evidence>
<feature type="compositionally biased region" description="Acidic residues" evidence="4">
    <location>
        <begin position="33"/>
        <end position="53"/>
    </location>
</feature>
<dbReference type="Gene3D" id="3.10.105.10">
    <property type="entry name" value="Dipeptide-binding Protein, Domain 3"/>
    <property type="match status" value="1"/>
</dbReference>
<dbReference type="GO" id="GO:0042597">
    <property type="term" value="C:periplasmic space"/>
    <property type="evidence" value="ECO:0007669"/>
    <property type="project" value="UniProtKB-ARBA"/>
</dbReference>
<protein>
    <submittedName>
        <fullName evidence="6">ABC transporter substrate-binding protein</fullName>
    </submittedName>
</protein>
<feature type="region of interest" description="Disordered" evidence="4">
    <location>
        <begin position="32"/>
        <end position="57"/>
    </location>
</feature>
<dbReference type="RefSeq" id="WP_379780938.1">
    <property type="nucleotide sequence ID" value="NZ_JBHSWW010000090.1"/>
</dbReference>
<comment type="similarity">
    <text evidence="1">Belongs to the bacterial solute-binding protein 5 family.</text>
</comment>
<dbReference type="EMBL" id="JBHSWW010000090">
    <property type="protein sequence ID" value="MFC6753381.1"/>
    <property type="molecule type" value="Genomic_DNA"/>
</dbReference>
<gene>
    <name evidence="6" type="ORF">ACFQEU_07875</name>
</gene>
<dbReference type="PROSITE" id="PS51257">
    <property type="entry name" value="PROKAR_LIPOPROTEIN"/>
    <property type="match status" value="1"/>
</dbReference>
<accession>A0ABD5SBF3</accession>
<comment type="caution">
    <text evidence="6">The sequence shown here is derived from an EMBL/GenBank/DDBJ whole genome shotgun (WGS) entry which is preliminary data.</text>
</comment>
<sequence>MDPTRDAEADSQTRRSFLVAAGGASMAAIAGCADEDDLDGGDPADDGAEDGGGSDDQNVIEVSIAPTDSFDNIRTKGDGSEAITYQIYAGLMTYGLGEFEPVGELAEDYTISDDGTVYEFDLREGQTFHDGSEFTAHDIVYSWERLVGSPNTQEARHITTDVPVDHDVDAESPGDAVYPDDYVPGSLAVKAVDDHTLRMELRAPWHSVLEKLTIGEVEPIPEGLVDDAPGYDGEMGFEEFESSPPPGLGPFEFVEYQEGSHARLEAFDDYYGEGPHVDAVEMTILADDDGRYQRALGGDVDIFEIPETQYDDSAVDIGTETELGVRTGTYELENGETVNYGEWQDVYTAYIINNAERVPKHVRQAMAYTLNQHQIVDEAFNGLGVPSYMYTPPTVYPGGPEAYMEKAREEYPYGFDERLPGEARDLMESNGHDADTPFELTFTTFSDRQPNAYDRLANLMREQLGPVHIDVSIEQVPFNTIIDRAIGGELDSFSLGNSIDYPEAQDTLRYARGDPNDFSRWYGTEPAERAADIWENQVLANPGPSEETVEAREQAYIEMEEANWEEVPDVMLYHPVETEYWSEDLEYEPPSTAFHRQQYNHARFE</sequence>
<name>A0ABD5SBF3_9EURY</name>
<dbReference type="AlphaFoldDB" id="A0ABD5SBF3"/>
<organism evidence="6 7">
    <name type="scientific">Halorubrum tibetense</name>
    <dbReference type="NCBI Taxonomy" id="175631"/>
    <lineage>
        <taxon>Archaea</taxon>
        <taxon>Methanobacteriati</taxon>
        <taxon>Methanobacteriota</taxon>
        <taxon>Stenosarchaea group</taxon>
        <taxon>Halobacteria</taxon>
        <taxon>Halobacteriales</taxon>
        <taxon>Haloferacaceae</taxon>
        <taxon>Halorubrum</taxon>
    </lineage>
</organism>
<evidence type="ECO:0000313" key="7">
    <source>
        <dbReference type="Proteomes" id="UP001596442"/>
    </source>
</evidence>
<evidence type="ECO:0000259" key="5">
    <source>
        <dbReference type="Pfam" id="PF00496"/>
    </source>
</evidence>
<dbReference type="InterPro" id="IPR030678">
    <property type="entry name" value="Peptide/Ni-bd"/>
</dbReference>
<dbReference type="InterPro" id="IPR039424">
    <property type="entry name" value="SBP_5"/>
</dbReference>
<feature type="domain" description="Solute-binding protein family 5" evidence="5">
    <location>
        <begin position="100"/>
        <end position="515"/>
    </location>
</feature>
<dbReference type="Pfam" id="PF00496">
    <property type="entry name" value="SBP_bac_5"/>
    <property type="match status" value="1"/>
</dbReference>
<evidence type="ECO:0000313" key="6">
    <source>
        <dbReference type="EMBL" id="MFC6753381.1"/>
    </source>
</evidence>
<keyword evidence="2" id="KW-0813">Transport</keyword>
<dbReference type="Proteomes" id="UP001596442">
    <property type="component" value="Unassembled WGS sequence"/>
</dbReference>